<evidence type="ECO:0000313" key="3">
    <source>
        <dbReference type="EMBL" id="SMC16379.1"/>
    </source>
</evidence>
<proteinExistence type="predicted"/>
<dbReference type="InterPro" id="IPR028939">
    <property type="entry name" value="P5C_Rdtase_cat_N"/>
</dbReference>
<dbReference type="STRING" id="1121001.SAMN02745857_00170"/>
<reference evidence="3 4" key="1">
    <citation type="submission" date="2017-04" db="EMBL/GenBank/DDBJ databases">
        <authorList>
            <person name="Afonso C.L."/>
            <person name="Miller P.J."/>
            <person name="Scott M.A."/>
            <person name="Spackman E."/>
            <person name="Goraichik I."/>
            <person name="Dimitrov K.M."/>
            <person name="Suarez D.L."/>
            <person name="Swayne D.E."/>
        </authorList>
    </citation>
    <scope>NUCLEOTIDE SEQUENCE [LARGE SCALE GENOMIC DNA]</scope>
    <source>
        <strain evidence="3 4">DSM 23236</strain>
    </source>
</reference>
<protein>
    <recommendedName>
        <fullName evidence="2">Pyrroline-5-carboxylate reductase catalytic N-terminal domain-containing protein</fullName>
    </recommendedName>
</protein>
<keyword evidence="4" id="KW-1185">Reference proteome</keyword>
<dbReference type="Pfam" id="PF03807">
    <property type="entry name" value="F420_oxidored"/>
    <property type="match status" value="1"/>
</dbReference>
<dbReference type="PANTHER" id="PTHR14239">
    <property type="entry name" value="DUDULIN-RELATED"/>
    <property type="match status" value="1"/>
</dbReference>
<sequence length="218" mass="22814">MKQRILILGAGKVGTALGLAWLRAGHDVRFGVPVPDSTKYPALPAGRLQPASALRDAQLVVLAVPWAAASTALAALGDLNGVIVIDCTNPLGMGQNGLQLTLGFDTSGAEQLAQHAPGASLFKTLNQTGAENMADAGAYTATPVMFVAGDDSRHKPLVLQLVADLGFDAIDAGPLRAARLLEPLAMLWIDLATKLGHPRDFAFARVRHHPSPQPEAPQ</sequence>
<dbReference type="Gene3D" id="3.40.50.720">
    <property type="entry name" value="NAD(P)-binding Rossmann-like Domain"/>
    <property type="match status" value="1"/>
</dbReference>
<dbReference type="InterPro" id="IPR051267">
    <property type="entry name" value="STEAP_metalloreductase"/>
</dbReference>
<evidence type="ECO:0000259" key="2">
    <source>
        <dbReference type="Pfam" id="PF03807"/>
    </source>
</evidence>
<feature type="domain" description="Pyrroline-5-carboxylate reductase catalytic N-terminal" evidence="2">
    <location>
        <begin position="4"/>
        <end position="90"/>
    </location>
</feature>
<evidence type="ECO:0000313" key="4">
    <source>
        <dbReference type="Proteomes" id="UP000192761"/>
    </source>
</evidence>
<organism evidence="3 4">
    <name type="scientific">Andreprevotia lacus DSM 23236</name>
    <dbReference type="NCBI Taxonomy" id="1121001"/>
    <lineage>
        <taxon>Bacteria</taxon>
        <taxon>Pseudomonadati</taxon>
        <taxon>Pseudomonadota</taxon>
        <taxon>Betaproteobacteria</taxon>
        <taxon>Neisseriales</taxon>
        <taxon>Chitinibacteraceae</taxon>
        <taxon>Andreprevotia</taxon>
    </lineage>
</organism>
<dbReference type="OrthoDB" id="18526at2"/>
<dbReference type="GO" id="GO:0016491">
    <property type="term" value="F:oxidoreductase activity"/>
    <property type="evidence" value="ECO:0007669"/>
    <property type="project" value="UniProtKB-KW"/>
</dbReference>
<dbReference type="RefSeq" id="WP_084088644.1">
    <property type="nucleotide sequence ID" value="NZ_FWXD01000001.1"/>
</dbReference>
<evidence type="ECO:0000256" key="1">
    <source>
        <dbReference type="ARBA" id="ARBA00023002"/>
    </source>
</evidence>
<name>A0A1W1WXC6_9NEIS</name>
<dbReference type="Proteomes" id="UP000192761">
    <property type="component" value="Unassembled WGS sequence"/>
</dbReference>
<gene>
    <name evidence="3" type="ORF">SAMN02745857_00170</name>
</gene>
<dbReference type="EMBL" id="FWXD01000001">
    <property type="protein sequence ID" value="SMC16379.1"/>
    <property type="molecule type" value="Genomic_DNA"/>
</dbReference>
<keyword evidence="1" id="KW-0560">Oxidoreductase</keyword>
<accession>A0A1W1WXC6</accession>
<dbReference type="SUPFAM" id="SSF51735">
    <property type="entry name" value="NAD(P)-binding Rossmann-fold domains"/>
    <property type="match status" value="1"/>
</dbReference>
<dbReference type="AlphaFoldDB" id="A0A1W1WXC6"/>
<dbReference type="InterPro" id="IPR036291">
    <property type="entry name" value="NAD(P)-bd_dom_sf"/>
</dbReference>